<evidence type="ECO:0000313" key="2">
    <source>
        <dbReference type="EMBL" id="EFA74787.1"/>
    </source>
</evidence>
<accession>D3BUJ9</accession>
<name>D3BUJ9_HETP5</name>
<dbReference type="EMBL" id="ADBJ01000060">
    <property type="protein sequence ID" value="EFA74787.1"/>
    <property type="molecule type" value="Genomic_DNA"/>
</dbReference>
<evidence type="ECO:0000256" key="1">
    <source>
        <dbReference type="SAM" id="Phobius"/>
    </source>
</evidence>
<keyword evidence="3" id="KW-1185">Reference proteome</keyword>
<gene>
    <name evidence="2" type="ORF">PPL_11820</name>
</gene>
<feature type="transmembrane region" description="Helical" evidence="1">
    <location>
        <begin position="1197"/>
        <end position="1220"/>
    </location>
</feature>
<dbReference type="AlphaFoldDB" id="D3BUJ9"/>
<keyword evidence="1" id="KW-1133">Transmembrane helix</keyword>
<dbReference type="GeneID" id="31367288"/>
<keyword evidence="1" id="KW-0812">Transmembrane</keyword>
<proteinExistence type="predicted"/>
<dbReference type="Proteomes" id="UP000001396">
    <property type="component" value="Unassembled WGS sequence"/>
</dbReference>
<protein>
    <submittedName>
        <fullName evidence="2">Uncharacterized protein</fullName>
    </submittedName>
</protein>
<keyword evidence="1" id="KW-0472">Membrane</keyword>
<comment type="caution">
    <text evidence="2">The sequence shown here is derived from an EMBL/GenBank/DDBJ whole genome shotgun (WGS) entry which is preliminary data.</text>
</comment>
<evidence type="ECO:0000313" key="3">
    <source>
        <dbReference type="Proteomes" id="UP000001396"/>
    </source>
</evidence>
<sequence>MDVHIQYIVANGAGCLSLVANIVSGYCPTTGADYSLYTINITNLLDWSVTPVAAQVYDGVVSTVVYQLQDNLQYTIQYTDSNNCTNSTQFLYTSVQLNLTQPLCRYSVGSVSVLGLKNSNDKFYLNGVLLDNNNGPVQVSNVGWNTLAIGKCEKVFQMTPISSNIPAYHITPYTYTNEDASIVVRNGDQYQSIVLVGHPEYNISASTQYRANNLLPGQYTLELVSAVCGIERIPFELQTIDRQYPTIAFEAVATTLDGYMNVTNATILNTNLVNPTLSFTVNGSSLLFPNLPAINVNQLTAKYQSENLTFSQSLKLPVANFDYTPISYEFTNPNTDICVDKVFNITISQGVNKPSIPLNYVYGQTTKYPNNVYQIQADKLMTMNYGLSEQIGSLNISGEEPKLIFEDLPYLNCMYNTSLFIPNFLHFKVLRVFVNIRDPTNPSYTEYSLSNYGLISRMPRGVDGYVLYQNSDCQNYNYLRRKNFTFDNFPLNPFDFLVKHVIERPASCAQNGSAHAEFYYNPLQTTYITPSIEYRAGDLLEFQFKSPNNIFGCTIPSVKYPTPIPPMYKPSFSFSASQTGCYDLLTKVQMTTALKIKKVESGIIQVGVNNNTIVVRSDDALDLKIVYTDDYSSYCTFTGRIQVPVLKVDPDFQYTMVTPPCFATTGSINVKNYQNYSYIKLGSANAVNGSFTGLDASSKKIDYKRNNSACINSAIVYFDVPPATANLVKVRDGSCINNNLALVDSIALVSLKFDNGTSPPITDIYSNGAIVRYNVTNNFVTGLYPDNFVIVNYGKCQYRTSINIPMYTGPIVTYTVEQPTCLVQYATIHLKSAYEGINLDSAKVELITSASTVIPVSSSYIIIQISAPSIPMNARILYSWNGGCNDNFYISVFSTHQMSSYILKDNGQLSNVPAGPLTINYEHRATSCSSSAIYVDNGYTGTTLDTSNVVVHHESCLGSYDGSIVIPNSPTGESYRLLEKGSNSLIQTHVNGTHTRFYSLTTGNYTLTRLTNPFCYEYATIEIVSTEPELQWDYSTYVCPRAGNGYITPVLNGNFIFLNFSLRVVPTQDYQYSSTGFTDLKADLYEVRGVINDRICQRNLKPRSLEIKTMDFQPSLDFPDCEVLKATANFPFKLGIYNIEAESTVFNSSLVDEYIQLPLTSGRYIVYFVSNISCGYQVTMQMDRCPGSAQARKNRNLAIGLGVGIGGAAVIGAAVAYIFYRKREMSSDINSSQNFKPVSVPMETIVIPNK</sequence>
<organism evidence="2 3">
    <name type="scientific">Heterostelium pallidum (strain ATCC 26659 / Pp 5 / PN500)</name>
    <name type="common">Cellular slime mold</name>
    <name type="synonym">Polysphondylium pallidum</name>
    <dbReference type="NCBI Taxonomy" id="670386"/>
    <lineage>
        <taxon>Eukaryota</taxon>
        <taxon>Amoebozoa</taxon>
        <taxon>Evosea</taxon>
        <taxon>Eumycetozoa</taxon>
        <taxon>Dictyostelia</taxon>
        <taxon>Acytosteliales</taxon>
        <taxon>Acytosteliaceae</taxon>
        <taxon>Heterostelium</taxon>
    </lineage>
</organism>
<dbReference type="OMA" id="NDHIRIY"/>
<reference evidence="2 3" key="1">
    <citation type="journal article" date="2011" name="Genome Res.">
        <title>Phylogeny-wide analysis of social amoeba genomes highlights ancient origins for complex intercellular communication.</title>
        <authorList>
            <person name="Heidel A.J."/>
            <person name="Lawal H.M."/>
            <person name="Felder M."/>
            <person name="Schilde C."/>
            <person name="Helps N.R."/>
            <person name="Tunggal B."/>
            <person name="Rivero F."/>
            <person name="John U."/>
            <person name="Schleicher M."/>
            <person name="Eichinger L."/>
            <person name="Platzer M."/>
            <person name="Noegel A.A."/>
            <person name="Schaap P."/>
            <person name="Gloeckner G."/>
        </authorList>
    </citation>
    <scope>NUCLEOTIDE SEQUENCE [LARGE SCALE GENOMIC DNA]</scope>
    <source>
        <strain evidence="3">ATCC 26659 / Pp 5 / PN500</strain>
    </source>
</reference>
<dbReference type="RefSeq" id="XP_020426921.1">
    <property type="nucleotide sequence ID" value="XM_020582567.1"/>
</dbReference>
<dbReference type="InParanoid" id="D3BUJ9"/>